<comment type="caution">
    <text evidence="2">The sequence shown here is derived from an EMBL/GenBank/DDBJ whole genome shotgun (WGS) entry which is preliminary data.</text>
</comment>
<dbReference type="OrthoDB" id="10056589at2759"/>
<keyword evidence="3" id="KW-1185">Reference proteome</keyword>
<name>A0A8S3ZPJ0_9EUPU</name>
<evidence type="ECO:0000313" key="3">
    <source>
        <dbReference type="Proteomes" id="UP000678393"/>
    </source>
</evidence>
<evidence type="ECO:0000256" key="1">
    <source>
        <dbReference type="SAM" id="Phobius"/>
    </source>
</evidence>
<dbReference type="InterPro" id="IPR038259">
    <property type="entry name" value="Tmem141_sf"/>
</dbReference>
<accession>A0A8S3ZPJ0</accession>
<sequence>MSRRRTQAEEELSQRYPHYDAYKLCQQRAFFFGSFTLLGVTASTYIIMNQWLQKYSPKLSKNWLVGGPLIAGAIASYAVTATKSADCKNMWLAMEERHSVITPAEERLAQRMKSGE</sequence>
<keyword evidence="1" id="KW-1133">Transmembrane helix</keyword>
<dbReference type="InterPro" id="IPR026788">
    <property type="entry name" value="Tmem141"/>
</dbReference>
<dbReference type="Pfam" id="PF15110">
    <property type="entry name" value="TMEM141"/>
    <property type="match status" value="1"/>
</dbReference>
<dbReference type="Proteomes" id="UP000678393">
    <property type="component" value="Unassembled WGS sequence"/>
</dbReference>
<keyword evidence="1" id="KW-0812">Transmembrane</keyword>
<feature type="transmembrane region" description="Helical" evidence="1">
    <location>
        <begin position="29"/>
        <end position="48"/>
    </location>
</feature>
<dbReference type="PANTHER" id="PTHR47229:SF1">
    <property type="entry name" value="TRANSMEMBRANE PROTEIN 141"/>
    <property type="match status" value="1"/>
</dbReference>
<dbReference type="PANTHER" id="PTHR47229">
    <property type="entry name" value="TRANSMEMBRANE PROTEIN 141"/>
    <property type="match status" value="1"/>
</dbReference>
<protein>
    <recommendedName>
        <fullName evidence="4">Transmembrane protein 141</fullName>
    </recommendedName>
</protein>
<feature type="transmembrane region" description="Helical" evidence="1">
    <location>
        <begin position="63"/>
        <end position="80"/>
    </location>
</feature>
<keyword evidence="1" id="KW-0472">Membrane</keyword>
<evidence type="ECO:0008006" key="4">
    <source>
        <dbReference type="Google" id="ProtNLM"/>
    </source>
</evidence>
<proteinExistence type="predicted"/>
<reference evidence="2" key="1">
    <citation type="submission" date="2021-04" db="EMBL/GenBank/DDBJ databases">
        <authorList>
            <consortium name="Molecular Ecology Group"/>
        </authorList>
    </citation>
    <scope>NUCLEOTIDE SEQUENCE</scope>
</reference>
<organism evidence="2 3">
    <name type="scientific">Candidula unifasciata</name>
    <dbReference type="NCBI Taxonomy" id="100452"/>
    <lineage>
        <taxon>Eukaryota</taxon>
        <taxon>Metazoa</taxon>
        <taxon>Spiralia</taxon>
        <taxon>Lophotrochozoa</taxon>
        <taxon>Mollusca</taxon>
        <taxon>Gastropoda</taxon>
        <taxon>Heterobranchia</taxon>
        <taxon>Euthyneura</taxon>
        <taxon>Panpulmonata</taxon>
        <taxon>Eupulmonata</taxon>
        <taxon>Stylommatophora</taxon>
        <taxon>Helicina</taxon>
        <taxon>Helicoidea</taxon>
        <taxon>Geomitridae</taxon>
        <taxon>Candidula</taxon>
    </lineage>
</organism>
<dbReference type="Gene3D" id="1.10.3350.20">
    <property type="entry name" value="Tmem141 protein family"/>
    <property type="match status" value="1"/>
</dbReference>
<gene>
    <name evidence="2" type="ORF">CUNI_LOCUS17011</name>
</gene>
<evidence type="ECO:0000313" key="2">
    <source>
        <dbReference type="EMBL" id="CAG5131453.1"/>
    </source>
</evidence>
<dbReference type="AlphaFoldDB" id="A0A8S3ZPJ0"/>
<dbReference type="EMBL" id="CAJHNH020004668">
    <property type="protein sequence ID" value="CAG5131453.1"/>
    <property type="molecule type" value="Genomic_DNA"/>
</dbReference>